<evidence type="ECO:0000313" key="2">
    <source>
        <dbReference type="Proteomes" id="UP000465240"/>
    </source>
</evidence>
<reference evidence="1 2" key="1">
    <citation type="journal article" date="2019" name="Emerg. Microbes Infect.">
        <title>Comprehensive subspecies identification of 175 nontuberculous mycobacteria species based on 7547 genomic profiles.</title>
        <authorList>
            <person name="Matsumoto Y."/>
            <person name="Kinjo T."/>
            <person name="Motooka D."/>
            <person name="Nabeya D."/>
            <person name="Jung N."/>
            <person name="Uechi K."/>
            <person name="Horii T."/>
            <person name="Iida T."/>
            <person name="Fujita J."/>
            <person name="Nakamura S."/>
        </authorList>
    </citation>
    <scope>NUCLEOTIDE SEQUENCE [LARGE SCALE GENOMIC DNA]</scope>
    <source>
        <strain evidence="1 2">JCM 18565</strain>
    </source>
</reference>
<sequence>MRLHDCPIFAGDHRDLRHGLPATAAQVRFDFGVHSVVRLCHKTFRAFYIRCGLCEELFGELRCADGVVEQSLQSGVGRVGGVRAFALPDAGVEHCASRGVNAIRLTFTKFLALSLGLRGVLELRFGILGPHKRRE</sequence>
<name>A0ABQ1CES5_9MYCO</name>
<accession>A0ABQ1CES5</accession>
<gene>
    <name evidence="1" type="ORF">MPRG_62370</name>
</gene>
<proteinExistence type="predicted"/>
<keyword evidence="1" id="KW-0614">Plasmid</keyword>
<organism evidence="1 2">
    <name type="scientific">Mycobacterium paragordonae</name>
    <dbReference type="NCBI Taxonomy" id="1389713"/>
    <lineage>
        <taxon>Bacteria</taxon>
        <taxon>Bacillati</taxon>
        <taxon>Actinomycetota</taxon>
        <taxon>Actinomycetes</taxon>
        <taxon>Mycobacteriales</taxon>
        <taxon>Mycobacteriaceae</taxon>
        <taxon>Mycobacterium</taxon>
    </lineage>
</organism>
<keyword evidence="2" id="KW-1185">Reference proteome</keyword>
<dbReference type="RefSeq" id="WP_139809394.1">
    <property type="nucleotide sequence ID" value="NZ_BLKX01000002.1"/>
</dbReference>
<protein>
    <submittedName>
        <fullName evidence="1">Uncharacterized protein</fullName>
    </submittedName>
</protein>
<comment type="caution">
    <text evidence="1">The sequence shown here is derived from an EMBL/GenBank/DDBJ whole genome shotgun (WGS) entry which is preliminary data.</text>
</comment>
<dbReference type="Proteomes" id="UP000465240">
    <property type="component" value="Unassembled WGS sequence"/>
</dbReference>
<geneLocation type="plasmid" evidence="1">
    <name>pJCM18565</name>
</geneLocation>
<dbReference type="EMBL" id="BLKX01000002">
    <property type="protein sequence ID" value="GFG82961.1"/>
    <property type="molecule type" value="Genomic_DNA"/>
</dbReference>
<evidence type="ECO:0000313" key="1">
    <source>
        <dbReference type="EMBL" id="GFG82961.1"/>
    </source>
</evidence>